<name>K4AVL4_SOLLC</name>
<keyword evidence="3" id="KW-1185">Reference proteome</keyword>
<dbReference type="Pfam" id="PF05695">
    <property type="entry name" value="Ycf2"/>
    <property type="match status" value="2"/>
</dbReference>
<sequence length="91" mass="11375">MNPHELDFLRNVWRENWIWLESVCLVNKYWFFFQDRIKLKFLNKVRDESKKIYLLVLPPIFYEENESFSQRIRENGLGFPEGMIWKFQNQK</sequence>
<protein>
    <recommendedName>
        <fullName evidence="1">Ycf2 N-terminal domain-containing protein</fullName>
    </recommendedName>
</protein>
<evidence type="ECO:0000313" key="3">
    <source>
        <dbReference type="Proteomes" id="UP000004994"/>
    </source>
</evidence>
<dbReference type="HOGENOM" id="CLU_2431195_0_0_1"/>
<dbReference type="Proteomes" id="UP000004994">
    <property type="component" value="Chromosome 1"/>
</dbReference>
<evidence type="ECO:0000313" key="2">
    <source>
        <dbReference type="EnsemblPlants" id="Solyc01g056460.1.1"/>
    </source>
</evidence>
<dbReference type="AlphaFoldDB" id="K4AVL4"/>
<reference evidence="2" key="2">
    <citation type="submission" date="2015-06" db="UniProtKB">
        <authorList>
            <consortium name="EnsemblPlants"/>
        </authorList>
    </citation>
    <scope>IDENTIFICATION</scope>
    <source>
        <strain evidence="2">cv. Heinz 1706</strain>
    </source>
</reference>
<dbReference type="Gramene" id="Solyc01g056460.1.1">
    <property type="protein sequence ID" value="Solyc01g056460.1.1"/>
    <property type="gene ID" value="Solyc01g056460.1"/>
</dbReference>
<evidence type="ECO:0000259" key="1">
    <source>
        <dbReference type="Pfam" id="PF05695"/>
    </source>
</evidence>
<dbReference type="EnsemblPlants" id="Solyc01g056460.1.1">
    <property type="protein sequence ID" value="Solyc01g056460.1.1"/>
    <property type="gene ID" value="Solyc01g056460.1"/>
</dbReference>
<dbReference type="PhylomeDB" id="K4AVL4"/>
<organism evidence="2">
    <name type="scientific">Solanum lycopersicum</name>
    <name type="common">Tomato</name>
    <name type="synonym">Lycopersicon esculentum</name>
    <dbReference type="NCBI Taxonomy" id="4081"/>
    <lineage>
        <taxon>Eukaryota</taxon>
        <taxon>Viridiplantae</taxon>
        <taxon>Streptophyta</taxon>
        <taxon>Embryophyta</taxon>
        <taxon>Tracheophyta</taxon>
        <taxon>Spermatophyta</taxon>
        <taxon>Magnoliopsida</taxon>
        <taxon>eudicotyledons</taxon>
        <taxon>Gunneridae</taxon>
        <taxon>Pentapetalae</taxon>
        <taxon>asterids</taxon>
        <taxon>lamiids</taxon>
        <taxon>Solanales</taxon>
        <taxon>Solanaceae</taxon>
        <taxon>Solanoideae</taxon>
        <taxon>Solaneae</taxon>
        <taxon>Solanum</taxon>
        <taxon>Solanum subgen. Lycopersicon</taxon>
    </lineage>
</organism>
<feature type="domain" description="Ycf2 N-terminal" evidence="1">
    <location>
        <begin position="41"/>
        <end position="75"/>
    </location>
</feature>
<proteinExistence type="predicted"/>
<reference evidence="2" key="1">
    <citation type="journal article" date="2012" name="Nature">
        <title>The tomato genome sequence provides insights into fleshy fruit evolution.</title>
        <authorList>
            <consortium name="Tomato Genome Consortium"/>
        </authorList>
    </citation>
    <scope>NUCLEOTIDE SEQUENCE [LARGE SCALE GENOMIC DNA]</scope>
    <source>
        <strain evidence="2">cv. Heinz 1706</strain>
    </source>
</reference>
<dbReference type="PaxDb" id="4081-Solyc01g056460.1.1"/>
<dbReference type="InParanoid" id="K4AVL4"/>
<dbReference type="InterPro" id="IPR056777">
    <property type="entry name" value="Ycf2_N"/>
</dbReference>
<feature type="domain" description="Ycf2 N-terminal" evidence="1">
    <location>
        <begin position="2"/>
        <end position="34"/>
    </location>
</feature>
<accession>K4AVL4</accession>